<accession>A0A3N0GW61</accession>
<evidence type="ECO:0000313" key="3">
    <source>
        <dbReference type="Proteomes" id="UP000279994"/>
    </source>
</evidence>
<sequence>MDAPVDQNELQKAFDAYVAAVDEIAGTGDWARFADLFTEDATYCEHVYGDFTGREEIRPWIVQTMTTYPGSEMVAFPPAWHVLDAPTNRVICEIRNIMRDPGDGSVHEASNITILTFDEDGNPVREEDIYNPQKFADMVRAWSRVAKQHGTLGEDGLAMLEALGG</sequence>
<dbReference type="Gene3D" id="3.10.450.50">
    <property type="match status" value="1"/>
</dbReference>
<dbReference type="EMBL" id="RJSF01000009">
    <property type="protein sequence ID" value="RNM16390.1"/>
    <property type="molecule type" value="Genomic_DNA"/>
</dbReference>
<feature type="domain" description="SnoaL-like" evidence="1">
    <location>
        <begin position="6"/>
        <end position="106"/>
    </location>
</feature>
<keyword evidence="3" id="KW-1185">Reference proteome</keyword>
<dbReference type="InterPro" id="IPR032710">
    <property type="entry name" value="NTF2-like_dom_sf"/>
</dbReference>
<evidence type="ECO:0000313" key="2">
    <source>
        <dbReference type="EMBL" id="RNM16390.1"/>
    </source>
</evidence>
<gene>
    <name evidence="2" type="ORF">EFL26_05445</name>
</gene>
<reference evidence="2 3" key="1">
    <citation type="submission" date="2018-11" db="EMBL/GenBank/DDBJ databases">
        <authorList>
            <person name="Li F."/>
        </authorList>
    </citation>
    <scope>NUCLEOTIDE SEQUENCE [LARGE SCALE GENOMIC DNA]</scope>
    <source>
        <strain evidence="2 3">Gsoil 818</strain>
    </source>
</reference>
<organism evidence="2 3">
    <name type="scientific">Nocardioides pocheonensis</name>
    <dbReference type="NCBI Taxonomy" id="661485"/>
    <lineage>
        <taxon>Bacteria</taxon>
        <taxon>Bacillati</taxon>
        <taxon>Actinomycetota</taxon>
        <taxon>Actinomycetes</taxon>
        <taxon>Propionibacteriales</taxon>
        <taxon>Nocardioidaceae</taxon>
        <taxon>Nocardioides</taxon>
    </lineage>
</organism>
<dbReference type="InterPro" id="IPR037401">
    <property type="entry name" value="SnoaL-like"/>
</dbReference>
<dbReference type="AlphaFoldDB" id="A0A3N0GW61"/>
<comment type="caution">
    <text evidence="2">The sequence shown here is derived from an EMBL/GenBank/DDBJ whole genome shotgun (WGS) entry which is preliminary data.</text>
</comment>
<dbReference type="Proteomes" id="UP000279994">
    <property type="component" value="Unassembled WGS sequence"/>
</dbReference>
<dbReference type="Pfam" id="PF13577">
    <property type="entry name" value="SnoaL_4"/>
    <property type="match status" value="1"/>
</dbReference>
<protein>
    <submittedName>
        <fullName evidence="2">Nuclear transport factor 2 family protein</fullName>
    </submittedName>
</protein>
<name>A0A3N0GW61_9ACTN</name>
<dbReference type="SUPFAM" id="SSF54427">
    <property type="entry name" value="NTF2-like"/>
    <property type="match status" value="1"/>
</dbReference>
<proteinExistence type="predicted"/>
<evidence type="ECO:0000259" key="1">
    <source>
        <dbReference type="Pfam" id="PF13577"/>
    </source>
</evidence>
<dbReference type="OrthoDB" id="4713913at2"/>